<dbReference type="Gene3D" id="1.10.238.20">
    <property type="entry name" value="Pheromone/general odorant binding protein domain"/>
    <property type="match status" value="1"/>
</dbReference>
<dbReference type="InterPro" id="IPR006170">
    <property type="entry name" value="PBP/GOBP"/>
</dbReference>
<dbReference type="SUPFAM" id="SSF47565">
    <property type="entry name" value="Insect pheromone/odorant-binding proteins"/>
    <property type="match status" value="1"/>
</dbReference>
<dbReference type="SMR" id="A0A9E9NJG7"/>
<dbReference type="GO" id="GO:0007608">
    <property type="term" value="P:sensory perception of smell"/>
    <property type="evidence" value="ECO:0007669"/>
    <property type="project" value="TreeGrafter"/>
</dbReference>
<feature type="signal peptide" evidence="2">
    <location>
        <begin position="1"/>
        <end position="19"/>
    </location>
</feature>
<dbReference type="GO" id="GO:0005549">
    <property type="term" value="F:odorant binding"/>
    <property type="evidence" value="ECO:0007669"/>
    <property type="project" value="InterPro"/>
</dbReference>
<proteinExistence type="evidence at transcript level"/>
<organism evidence="3">
    <name type="scientific">Hippodamia variegata</name>
    <dbReference type="NCBI Taxonomy" id="703264"/>
    <lineage>
        <taxon>Eukaryota</taxon>
        <taxon>Metazoa</taxon>
        <taxon>Ecdysozoa</taxon>
        <taxon>Arthropoda</taxon>
        <taxon>Hexapoda</taxon>
        <taxon>Insecta</taxon>
        <taxon>Pterygota</taxon>
        <taxon>Neoptera</taxon>
        <taxon>Endopterygota</taxon>
        <taxon>Coleoptera</taxon>
        <taxon>Polyphaga</taxon>
        <taxon>Cucujiformia</taxon>
        <taxon>Coccinelloidea</taxon>
        <taxon>Coccinellidae</taxon>
        <taxon>Coccinellinae</taxon>
        <taxon>Coccinellini</taxon>
        <taxon>Hippodamia</taxon>
    </lineage>
</organism>
<dbReference type="EMBL" id="OM925462">
    <property type="protein sequence ID" value="WAU17042.1"/>
    <property type="molecule type" value="mRNA"/>
</dbReference>
<dbReference type="PANTHER" id="PTHR11857:SF48">
    <property type="entry name" value="GENERAL ODORANT-BINDING PROTEIN 57C-RELATED"/>
    <property type="match status" value="1"/>
</dbReference>
<evidence type="ECO:0000256" key="2">
    <source>
        <dbReference type="SAM" id="SignalP"/>
    </source>
</evidence>
<sequence>MHAVKLILYFGFLVQASWALPTESHVFQILFYCRRKASVPVEDLINIHRLWDKPSNNLLCYMKCVSENDGSLKKNGEVNEESLDKFLKAMEFDEVLVKKVKECVRQVPLVKTCEDMRNLTQCYPDLKS</sequence>
<dbReference type="GO" id="GO:0005615">
    <property type="term" value="C:extracellular space"/>
    <property type="evidence" value="ECO:0007669"/>
    <property type="project" value="TreeGrafter"/>
</dbReference>
<dbReference type="InterPro" id="IPR036728">
    <property type="entry name" value="PBP_GOBP_sf"/>
</dbReference>
<dbReference type="AlphaFoldDB" id="A0A9E9NJG7"/>
<evidence type="ECO:0000256" key="1">
    <source>
        <dbReference type="ARBA" id="ARBA00022729"/>
    </source>
</evidence>
<dbReference type="CDD" id="cd23992">
    <property type="entry name" value="PBP_GOBP"/>
    <property type="match status" value="1"/>
</dbReference>
<protein>
    <submittedName>
        <fullName evidence="3">Odorant binding protein</fullName>
    </submittedName>
</protein>
<gene>
    <name evidence="3" type="primary">OBP12</name>
</gene>
<feature type="chain" id="PRO_5038451950" evidence="2">
    <location>
        <begin position="20"/>
        <end position="128"/>
    </location>
</feature>
<accession>A0A9E9NJG7</accession>
<reference evidence="3" key="1">
    <citation type="submission" date="2022-03" db="EMBL/GenBank/DDBJ databases">
        <title>Functional characterization of a novel odorant-binding protein HvarOBP5 based on the antennal transcriptomes of Hippodamia variegata.</title>
        <authorList>
            <person name="Haoyu T."/>
        </authorList>
    </citation>
    <scope>NUCLEOTIDE SEQUENCE</scope>
    <source>
        <tissue evidence="3">Antennae</tissue>
    </source>
</reference>
<name>A0A9E9NJG7_9CUCU</name>
<keyword evidence="1 2" id="KW-0732">Signal</keyword>
<evidence type="ECO:0000313" key="3">
    <source>
        <dbReference type="EMBL" id="WAU17042.1"/>
    </source>
</evidence>
<dbReference type="Pfam" id="PF01395">
    <property type="entry name" value="PBP_GOBP"/>
    <property type="match status" value="1"/>
</dbReference>
<dbReference type="PANTHER" id="PTHR11857">
    <property type="entry name" value="ODORANT BINDING PROTEIN-RELATED"/>
    <property type="match status" value="1"/>
</dbReference>